<dbReference type="InterPro" id="IPR010710">
    <property type="entry name" value="DUF1289"/>
</dbReference>
<evidence type="ECO:0000313" key="1">
    <source>
        <dbReference type="EMBL" id="MBM6575778.1"/>
    </source>
</evidence>
<protein>
    <submittedName>
        <fullName evidence="1">DUF1289 domain-containing protein</fullName>
    </submittedName>
</protein>
<evidence type="ECO:0000313" key="2">
    <source>
        <dbReference type="Proteomes" id="UP000763641"/>
    </source>
</evidence>
<comment type="caution">
    <text evidence="1">The sequence shown here is derived from an EMBL/GenBank/DDBJ whole genome shotgun (WGS) entry which is preliminary data.</text>
</comment>
<dbReference type="Proteomes" id="UP000763641">
    <property type="component" value="Unassembled WGS sequence"/>
</dbReference>
<accession>A0ABS2D5E3</accession>
<proteinExistence type="predicted"/>
<organism evidence="1 2">
    <name type="scientific">Sphingomonas longa</name>
    <dbReference type="NCBI Taxonomy" id="2778730"/>
    <lineage>
        <taxon>Bacteria</taxon>
        <taxon>Pseudomonadati</taxon>
        <taxon>Pseudomonadota</taxon>
        <taxon>Alphaproteobacteria</taxon>
        <taxon>Sphingomonadales</taxon>
        <taxon>Sphingomonadaceae</taxon>
        <taxon>Sphingomonas</taxon>
    </lineage>
</organism>
<gene>
    <name evidence="1" type="ORF">ILT43_05295</name>
</gene>
<dbReference type="PANTHER" id="PTHR35175">
    <property type="entry name" value="DUF1289 DOMAIN-CONTAINING PROTEIN"/>
    <property type="match status" value="1"/>
</dbReference>
<name>A0ABS2D5E3_9SPHN</name>
<dbReference type="PANTHER" id="PTHR35175:SF2">
    <property type="entry name" value="DUF1289 DOMAIN-CONTAINING PROTEIN"/>
    <property type="match status" value="1"/>
</dbReference>
<keyword evidence="2" id="KW-1185">Reference proteome</keyword>
<dbReference type="Pfam" id="PF06945">
    <property type="entry name" value="DUF1289"/>
    <property type="match status" value="1"/>
</dbReference>
<sequence>MVARTSIMVGLKQPESEEVASPCVNTCTLDPVTGWCVGCGRSISEITGWGTRPASERRAIRAELPARMAALARVGRH</sequence>
<reference evidence="1 2" key="1">
    <citation type="submission" date="2020-12" db="EMBL/GenBank/DDBJ databases">
        <title>Sphingomonas sp.</title>
        <authorList>
            <person name="Kim M.K."/>
        </authorList>
    </citation>
    <scope>NUCLEOTIDE SEQUENCE [LARGE SCALE GENOMIC DNA]</scope>
    <source>
        <strain evidence="1 2">BT552</strain>
    </source>
</reference>
<dbReference type="EMBL" id="JAFEMC010000001">
    <property type="protein sequence ID" value="MBM6575778.1"/>
    <property type="molecule type" value="Genomic_DNA"/>
</dbReference>